<accession>A0ABY4C6U9</accession>
<evidence type="ECO:0000313" key="3">
    <source>
        <dbReference type="Proteomes" id="UP000830116"/>
    </source>
</evidence>
<dbReference type="InterPro" id="IPR021383">
    <property type="entry name" value="DUF3015"/>
</dbReference>
<feature type="signal peptide" evidence="1">
    <location>
        <begin position="1"/>
        <end position="17"/>
    </location>
</feature>
<gene>
    <name evidence="2" type="ORF">MNR06_13015</name>
</gene>
<sequence length="148" mass="15381">MKTLILLLSLISTSVFAAQGEVGPAGCGLGNQIFGTDNQILASTTNGSSGTQTFGITSGTSNCIDSSRQAQIENFIDTNKVALSNDAARGQGETLANLSEMMGCDKGSFGGVVKTHYKTIFNSENTQQITSRLMMVVENNASAAKCGT</sequence>
<organism evidence="2 3">
    <name type="scientific">Bdellovibrio reynosensis</name>
    <dbReference type="NCBI Taxonomy" id="2835041"/>
    <lineage>
        <taxon>Bacteria</taxon>
        <taxon>Pseudomonadati</taxon>
        <taxon>Bdellovibrionota</taxon>
        <taxon>Bdellovibrionia</taxon>
        <taxon>Bdellovibrionales</taxon>
        <taxon>Pseudobdellovibrionaceae</taxon>
        <taxon>Bdellovibrio</taxon>
    </lineage>
</organism>
<proteinExistence type="predicted"/>
<dbReference type="Proteomes" id="UP000830116">
    <property type="component" value="Chromosome"/>
</dbReference>
<dbReference type="EMBL" id="CP093442">
    <property type="protein sequence ID" value="UOF00618.1"/>
    <property type="molecule type" value="Genomic_DNA"/>
</dbReference>
<dbReference type="RefSeq" id="WP_243536750.1">
    <property type="nucleotide sequence ID" value="NZ_CP093442.1"/>
</dbReference>
<dbReference type="Pfam" id="PF11220">
    <property type="entry name" value="DUF3015"/>
    <property type="match status" value="1"/>
</dbReference>
<evidence type="ECO:0000256" key="1">
    <source>
        <dbReference type="SAM" id="SignalP"/>
    </source>
</evidence>
<keyword evidence="1" id="KW-0732">Signal</keyword>
<protein>
    <submittedName>
        <fullName evidence="2">DUF3015 domain-containing protein</fullName>
    </submittedName>
</protein>
<evidence type="ECO:0000313" key="2">
    <source>
        <dbReference type="EMBL" id="UOF00618.1"/>
    </source>
</evidence>
<reference evidence="2" key="1">
    <citation type="submission" date="2022-03" db="EMBL/GenBank/DDBJ databases">
        <title>Genome Identification and Characterization of new species Bdellovibrio reynosense LBG001 sp. nov. from a Mexico soil sample.</title>
        <authorList>
            <person name="Camilli A."/>
            <person name="Ajao Y."/>
            <person name="Guo X."/>
        </authorList>
    </citation>
    <scope>NUCLEOTIDE SEQUENCE</scope>
    <source>
        <strain evidence="2">LBG001</strain>
    </source>
</reference>
<name>A0ABY4C6U9_9BACT</name>
<keyword evidence="3" id="KW-1185">Reference proteome</keyword>
<feature type="chain" id="PRO_5046486129" evidence="1">
    <location>
        <begin position="18"/>
        <end position="148"/>
    </location>
</feature>